<gene>
    <name evidence="1" type="ORF">BDV41DRAFT_566145</name>
</gene>
<name>A0A5N6VR51_9EURO</name>
<organism evidence="1 2">
    <name type="scientific">Aspergillus transmontanensis</name>
    <dbReference type="NCBI Taxonomy" id="1034304"/>
    <lineage>
        <taxon>Eukaryota</taxon>
        <taxon>Fungi</taxon>
        <taxon>Dikarya</taxon>
        <taxon>Ascomycota</taxon>
        <taxon>Pezizomycotina</taxon>
        <taxon>Eurotiomycetes</taxon>
        <taxon>Eurotiomycetidae</taxon>
        <taxon>Eurotiales</taxon>
        <taxon>Aspergillaceae</taxon>
        <taxon>Aspergillus</taxon>
        <taxon>Aspergillus subgen. Circumdati</taxon>
    </lineage>
</organism>
<evidence type="ECO:0000313" key="1">
    <source>
        <dbReference type="EMBL" id="KAE8311015.1"/>
    </source>
</evidence>
<proteinExistence type="predicted"/>
<protein>
    <submittedName>
        <fullName evidence="1">Uncharacterized protein</fullName>
    </submittedName>
</protein>
<reference evidence="2" key="1">
    <citation type="submission" date="2019-04" db="EMBL/GenBank/DDBJ databases">
        <title>Friends and foes A comparative genomics studyof 23 Aspergillus species from section Flavi.</title>
        <authorList>
            <consortium name="DOE Joint Genome Institute"/>
            <person name="Kjaerbolling I."/>
            <person name="Vesth T."/>
            <person name="Frisvad J.C."/>
            <person name="Nybo J.L."/>
            <person name="Theobald S."/>
            <person name="Kildgaard S."/>
            <person name="Isbrandt T."/>
            <person name="Kuo A."/>
            <person name="Sato A."/>
            <person name="Lyhne E.K."/>
            <person name="Kogle M.E."/>
            <person name="Wiebenga A."/>
            <person name="Kun R.S."/>
            <person name="Lubbers R.J."/>
            <person name="Makela M.R."/>
            <person name="Barry K."/>
            <person name="Chovatia M."/>
            <person name="Clum A."/>
            <person name="Daum C."/>
            <person name="Haridas S."/>
            <person name="He G."/>
            <person name="LaButti K."/>
            <person name="Lipzen A."/>
            <person name="Mondo S."/>
            <person name="Riley R."/>
            <person name="Salamov A."/>
            <person name="Simmons B.A."/>
            <person name="Magnuson J.K."/>
            <person name="Henrissat B."/>
            <person name="Mortensen U.H."/>
            <person name="Larsen T.O."/>
            <person name="Devries R.P."/>
            <person name="Grigoriev I.V."/>
            <person name="Machida M."/>
            <person name="Baker S.E."/>
            <person name="Andersen M.R."/>
        </authorList>
    </citation>
    <scope>NUCLEOTIDE SEQUENCE [LARGE SCALE GENOMIC DNA]</scope>
    <source>
        <strain evidence="2">CBS 130015</strain>
    </source>
</reference>
<dbReference type="EMBL" id="ML738347">
    <property type="protein sequence ID" value="KAE8311015.1"/>
    <property type="molecule type" value="Genomic_DNA"/>
</dbReference>
<dbReference type="Proteomes" id="UP000325433">
    <property type="component" value="Unassembled WGS sequence"/>
</dbReference>
<dbReference type="AlphaFoldDB" id="A0A5N6VR51"/>
<keyword evidence="2" id="KW-1185">Reference proteome</keyword>
<accession>A0A5N6VR51</accession>
<sequence length="147" mass="16737">MQKHLDIKRVIHSGIRQTHLEWNSDCTAIERYFDTEIKPRVDMLRRKSCTNRLFVQFHEYRENKEIYKPQTGPGKYTVLIVVNPGPGFPLLCDGTQGSDGNRSFTLRDITQIPDEKGAVVIFEASIARKEPVVKGNGGSCILLAYQE</sequence>
<evidence type="ECO:0000313" key="2">
    <source>
        <dbReference type="Proteomes" id="UP000325433"/>
    </source>
</evidence>